<evidence type="ECO:0000313" key="2">
    <source>
        <dbReference type="Proteomes" id="UP000651668"/>
    </source>
</evidence>
<dbReference type="InterPro" id="IPR002201">
    <property type="entry name" value="Glyco_trans_9"/>
</dbReference>
<name>A0A916U4L3_9SPHI</name>
<reference evidence="1" key="1">
    <citation type="journal article" date="2014" name="Int. J. Syst. Evol. Microbiol.">
        <title>Complete genome sequence of Corynebacterium casei LMG S-19264T (=DSM 44701T), isolated from a smear-ripened cheese.</title>
        <authorList>
            <consortium name="US DOE Joint Genome Institute (JGI-PGF)"/>
            <person name="Walter F."/>
            <person name="Albersmeier A."/>
            <person name="Kalinowski J."/>
            <person name="Ruckert C."/>
        </authorList>
    </citation>
    <scope>NUCLEOTIDE SEQUENCE</scope>
    <source>
        <strain evidence="1">CGMCC 1.15343</strain>
    </source>
</reference>
<evidence type="ECO:0008006" key="3">
    <source>
        <dbReference type="Google" id="ProtNLM"/>
    </source>
</evidence>
<dbReference type="Pfam" id="PF01075">
    <property type="entry name" value="Glyco_transf_9"/>
    <property type="match status" value="1"/>
</dbReference>
<gene>
    <name evidence="1" type="ORF">GCM10011387_11510</name>
</gene>
<comment type="caution">
    <text evidence="1">The sequence shown here is derived from an EMBL/GenBank/DDBJ whole genome shotgun (WGS) entry which is preliminary data.</text>
</comment>
<dbReference type="GO" id="GO:0016757">
    <property type="term" value="F:glycosyltransferase activity"/>
    <property type="evidence" value="ECO:0007669"/>
    <property type="project" value="InterPro"/>
</dbReference>
<keyword evidence="2" id="KW-1185">Reference proteome</keyword>
<dbReference type="Gene3D" id="3.40.50.2000">
    <property type="entry name" value="Glycogen Phosphorylase B"/>
    <property type="match status" value="1"/>
</dbReference>
<protein>
    <recommendedName>
        <fullName evidence="3">Glycosyltransferase family 9 (Heptosyltransferase)</fullName>
    </recommendedName>
</protein>
<dbReference type="RefSeq" id="WP_188625898.1">
    <property type="nucleotide sequence ID" value="NZ_BMIL01000003.1"/>
</dbReference>
<sequence length="316" mass="36316">MYDRKSQHENQQQADELKRIPNAWMQCMRAGKFEEAWKLSDKVLAAGVNRDPRLPRHYQCVWNGSPLDDKRVLVRCYHGLGDTIQFMRYIPKLRQIAKEVIVWAQEPLLELLKTIPEINQLLPLHDGQPDVGYDVDLEVMELPFIFRTTTDTIPANVPYLQADPLKLSEEHKFNVGLVWQSGDWNQARCIPFSALAPLADIPNINLFILQANAEAAGWQEGFGIHPGEFSLTNYARVIKGLDLMISVDSMPAHLAGAMNVPVWTILHDKADWRWMDERQDSPWYPSMRLFRQKENEGWPAVIARVALELRSHALNS</sequence>
<dbReference type="SUPFAM" id="SSF53756">
    <property type="entry name" value="UDP-Glycosyltransferase/glycogen phosphorylase"/>
    <property type="match status" value="1"/>
</dbReference>
<organism evidence="1 2">
    <name type="scientific">Pedobacter quisquiliarum</name>
    <dbReference type="NCBI Taxonomy" id="1834438"/>
    <lineage>
        <taxon>Bacteria</taxon>
        <taxon>Pseudomonadati</taxon>
        <taxon>Bacteroidota</taxon>
        <taxon>Sphingobacteriia</taxon>
        <taxon>Sphingobacteriales</taxon>
        <taxon>Sphingobacteriaceae</taxon>
        <taxon>Pedobacter</taxon>
    </lineage>
</organism>
<reference evidence="1" key="2">
    <citation type="submission" date="2020-09" db="EMBL/GenBank/DDBJ databases">
        <authorList>
            <person name="Sun Q."/>
            <person name="Zhou Y."/>
        </authorList>
    </citation>
    <scope>NUCLEOTIDE SEQUENCE</scope>
    <source>
        <strain evidence="1">CGMCC 1.15343</strain>
    </source>
</reference>
<dbReference type="AlphaFoldDB" id="A0A916U4L3"/>
<evidence type="ECO:0000313" key="1">
    <source>
        <dbReference type="EMBL" id="GGC59536.1"/>
    </source>
</evidence>
<accession>A0A916U4L3</accession>
<dbReference type="EMBL" id="BMIL01000003">
    <property type="protein sequence ID" value="GGC59536.1"/>
    <property type="molecule type" value="Genomic_DNA"/>
</dbReference>
<proteinExistence type="predicted"/>
<dbReference type="Proteomes" id="UP000651668">
    <property type="component" value="Unassembled WGS sequence"/>
</dbReference>